<dbReference type="Proteomes" id="UP000887566">
    <property type="component" value="Unplaced"/>
</dbReference>
<protein>
    <submittedName>
        <fullName evidence="3">Uncharacterized protein</fullName>
    </submittedName>
</protein>
<dbReference type="AlphaFoldDB" id="A0A914VL66"/>
<keyword evidence="2" id="KW-1185">Reference proteome</keyword>
<feature type="chain" id="PRO_5037448375" evidence="1">
    <location>
        <begin position="19"/>
        <end position="264"/>
    </location>
</feature>
<proteinExistence type="predicted"/>
<evidence type="ECO:0000313" key="2">
    <source>
        <dbReference type="Proteomes" id="UP000887566"/>
    </source>
</evidence>
<name>A0A914VL66_9BILA</name>
<evidence type="ECO:0000313" key="3">
    <source>
        <dbReference type="WBParaSite" id="PSAMB.scaffold2183size24768.g16719.t1"/>
    </source>
</evidence>
<dbReference type="WBParaSite" id="PSAMB.scaffold2183size24768.g16719.t1">
    <property type="protein sequence ID" value="PSAMB.scaffold2183size24768.g16719.t1"/>
    <property type="gene ID" value="PSAMB.scaffold2183size24768.g16719"/>
</dbReference>
<sequence length="264" mass="30136">MIFFVWSLVLSAVNFARRQKMAQILSRHFTSRFASESNLVFRRLNPKMPGLAKMSSEPIIGAANSLLYRTETFDITARLAPHCLNPADWCLTGKNGEQYLDASKYVAFIGLVREDFAQPDHPELDTVQIGTLCKALAWRKGRPWEILFTCELDDFYAVACAWSERVLRHTDSGDVKELQKTLKLAQRPIGVVVYKTITHHSPVSRTRVQFPLRAAPHPTKVLIPPWVGEMVAAMLRWFPLSHHPGDRHATADRMFYSRYHKAGF</sequence>
<reference evidence="3" key="1">
    <citation type="submission" date="2022-11" db="UniProtKB">
        <authorList>
            <consortium name="WormBaseParasite"/>
        </authorList>
    </citation>
    <scope>IDENTIFICATION</scope>
</reference>
<organism evidence="2 3">
    <name type="scientific">Plectus sambesii</name>
    <dbReference type="NCBI Taxonomy" id="2011161"/>
    <lineage>
        <taxon>Eukaryota</taxon>
        <taxon>Metazoa</taxon>
        <taxon>Ecdysozoa</taxon>
        <taxon>Nematoda</taxon>
        <taxon>Chromadorea</taxon>
        <taxon>Plectida</taxon>
        <taxon>Plectina</taxon>
        <taxon>Plectoidea</taxon>
        <taxon>Plectidae</taxon>
        <taxon>Plectus</taxon>
    </lineage>
</organism>
<evidence type="ECO:0000256" key="1">
    <source>
        <dbReference type="SAM" id="SignalP"/>
    </source>
</evidence>
<accession>A0A914VL66</accession>
<feature type="signal peptide" evidence="1">
    <location>
        <begin position="1"/>
        <end position="18"/>
    </location>
</feature>
<keyword evidence="1" id="KW-0732">Signal</keyword>